<dbReference type="RefSeq" id="WP_301118883.1">
    <property type="nucleotide sequence ID" value="NZ_JAUHPX010000004.1"/>
</dbReference>
<accession>A0AAW7M574</accession>
<dbReference type="AlphaFoldDB" id="A0AAW7M574"/>
<dbReference type="CDD" id="cd10938">
    <property type="entry name" value="CE4_HpPgdA_like"/>
    <property type="match status" value="1"/>
</dbReference>
<evidence type="ECO:0000259" key="1">
    <source>
        <dbReference type="PROSITE" id="PS51677"/>
    </source>
</evidence>
<protein>
    <submittedName>
        <fullName evidence="2">Polysaccharide deacetylase</fullName>
    </submittedName>
</protein>
<dbReference type="EMBL" id="JAUHPX010000004">
    <property type="protein sequence ID" value="MDN4487997.1"/>
    <property type="molecule type" value="Genomic_DNA"/>
</dbReference>
<evidence type="ECO:0000313" key="3">
    <source>
        <dbReference type="Proteomes" id="UP001172737"/>
    </source>
</evidence>
<dbReference type="SUPFAM" id="SSF88713">
    <property type="entry name" value="Glycoside hydrolase/deacetylase"/>
    <property type="match status" value="1"/>
</dbReference>
<dbReference type="GO" id="GO:0005975">
    <property type="term" value="P:carbohydrate metabolic process"/>
    <property type="evidence" value="ECO:0007669"/>
    <property type="project" value="InterPro"/>
</dbReference>
<dbReference type="PANTHER" id="PTHR47561:SF1">
    <property type="entry name" value="POLYSACCHARIDE DEACETYLASE FAMILY PROTEIN (AFU_ORTHOLOGUE AFUA_6G05030)"/>
    <property type="match status" value="1"/>
</dbReference>
<proteinExistence type="predicted"/>
<sequence>MADSPAPRLHVALTFDFDALSSWIKDRTHTLPGVSRGEFGAYALPRVLGLLAKHDITATFFIPGHTIHAYTDLCRSIVDAGHEVGHHGWVHENLKDATEAEERRIFDKGLEQLARIGVTPAGYRAPSGEFGPATIDLLKEHGIRYDSSLLGSDYLPYYMREGDSWTHDGPYQFGTSIDIVELPFSWALDDYPLLELAPGFSDAQREPSAVREIWQAEFDFAYDECPGGMWVLSMHPEVIGRGRSIRMLDGLLEHIKSKPGIQFSTMGHIAEEFRTANPLEQWRASGAFHAR</sequence>
<dbReference type="InterPro" id="IPR002509">
    <property type="entry name" value="NODB_dom"/>
</dbReference>
<dbReference type="Proteomes" id="UP001172737">
    <property type="component" value="Unassembled WGS sequence"/>
</dbReference>
<reference evidence="2" key="1">
    <citation type="submission" date="2023-06" db="EMBL/GenBank/DDBJ databases">
        <title>Sysu t00039.</title>
        <authorList>
            <person name="Gao L."/>
            <person name="Fang B.-Z."/>
            <person name="Li W.-J."/>
        </authorList>
    </citation>
    <scope>NUCLEOTIDE SEQUENCE</scope>
    <source>
        <strain evidence="2">SYSU T00039</strain>
    </source>
</reference>
<dbReference type="Gene3D" id="3.20.20.370">
    <property type="entry name" value="Glycoside hydrolase/deacetylase"/>
    <property type="match status" value="1"/>
</dbReference>
<feature type="domain" description="NodB homology" evidence="1">
    <location>
        <begin position="9"/>
        <end position="264"/>
    </location>
</feature>
<dbReference type="PANTHER" id="PTHR47561">
    <property type="entry name" value="POLYSACCHARIDE DEACETYLASE FAMILY PROTEIN (AFU_ORTHOLOGUE AFUA_6G05030)"/>
    <property type="match status" value="1"/>
</dbReference>
<gene>
    <name evidence="2" type="ORF">QQX10_07430</name>
</gene>
<dbReference type="InterPro" id="IPR037950">
    <property type="entry name" value="PgdA-like"/>
</dbReference>
<dbReference type="PROSITE" id="PS51677">
    <property type="entry name" value="NODB"/>
    <property type="match status" value="1"/>
</dbReference>
<evidence type="ECO:0000313" key="2">
    <source>
        <dbReference type="EMBL" id="MDN4487997.1"/>
    </source>
</evidence>
<dbReference type="Pfam" id="PF01522">
    <property type="entry name" value="Polysacc_deac_1"/>
    <property type="match status" value="1"/>
</dbReference>
<dbReference type="InterPro" id="IPR011330">
    <property type="entry name" value="Glyco_hydro/deAcase_b/a-brl"/>
</dbReference>
<comment type="caution">
    <text evidence="2">The sequence shown here is derived from an EMBL/GenBank/DDBJ whole genome shotgun (WGS) entry which is preliminary data.</text>
</comment>
<name>A0AAW7M574_9MICO</name>
<organism evidence="2 3">
    <name type="scientific">Demequina lignilytica</name>
    <dbReference type="NCBI Taxonomy" id="3051663"/>
    <lineage>
        <taxon>Bacteria</taxon>
        <taxon>Bacillati</taxon>
        <taxon>Actinomycetota</taxon>
        <taxon>Actinomycetes</taxon>
        <taxon>Micrococcales</taxon>
        <taxon>Demequinaceae</taxon>
        <taxon>Demequina</taxon>
    </lineage>
</organism>
<dbReference type="GO" id="GO:0016810">
    <property type="term" value="F:hydrolase activity, acting on carbon-nitrogen (but not peptide) bonds"/>
    <property type="evidence" value="ECO:0007669"/>
    <property type="project" value="InterPro"/>
</dbReference>
<keyword evidence="3" id="KW-1185">Reference proteome</keyword>